<dbReference type="PANTHER" id="PTHR46124:SF3">
    <property type="entry name" value="HYDROLASE"/>
    <property type="match status" value="1"/>
</dbReference>
<dbReference type="AlphaFoldDB" id="A0A3B0ZAQ8"/>
<evidence type="ECO:0000256" key="1">
    <source>
        <dbReference type="ARBA" id="ARBA00022723"/>
    </source>
</evidence>
<dbReference type="Pfam" id="PF01026">
    <property type="entry name" value="TatD_DNase"/>
    <property type="match status" value="1"/>
</dbReference>
<dbReference type="InterPro" id="IPR032466">
    <property type="entry name" value="Metal_Hydrolase"/>
</dbReference>
<dbReference type="PROSITE" id="PS01137">
    <property type="entry name" value="TATD_1"/>
    <property type="match status" value="1"/>
</dbReference>
<dbReference type="InterPro" id="IPR018228">
    <property type="entry name" value="DNase_TatD-rel_CS"/>
</dbReference>
<keyword evidence="2" id="KW-0378">Hydrolase</keyword>
<dbReference type="PIRSF" id="PIRSF005902">
    <property type="entry name" value="DNase_TatD"/>
    <property type="match status" value="1"/>
</dbReference>
<dbReference type="EMBL" id="UOFP01000086">
    <property type="protein sequence ID" value="VAW85293.1"/>
    <property type="molecule type" value="Genomic_DNA"/>
</dbReference>
<evidence type="ECO:0000313" key="3">
    <source>
        <dbReference type="EMBL" id="VAW85293.1"/>
    </source>
</evidence>
<dbReference type="GO" id="GO:0046872">
    <property type="term" value="F:metal ion binding"/>
    <property type="evidence" value="ECO:0007669"/>
    <property type="project" value="UniProtKB-KW"/>
</dbReference>
<sequence>MPKTAESAHNLGMMLIDSHCHLDFAVFDDDREALLAACRRNKITGFVVPGVTVKRWPALVELVDNSEGMFGALGLHPLFMSQHRPDDIDQLASALGEWHAVAVGEIGLDFYHAQSDQIAQTALFESQLHIAKAFKLPVILHVRKAHDQTLAILRRICPVGGIVHAFSGSEQQAKQYIALGFCLGVGGAATYDRATRLRRTLSALPLSSLVLESDAPDMLPAGVARGERNSPLGLLPVVDLLSDLYQCSTDEIADKTTKNVLSVLGLPLNRENRA</sequence>
<evidence type="ECO:0000256" key="2">
    <source>
        <dbReference type="ARBA" id="ARBA00022801"/>
    </source>
</evidence>
<keyword evidence="1" id="KW-0479">Metal-binding</keyword>
<protein>
    <submittedName>
        <fullName evidence="3">Deoxyribonuclease YjjV</fullName>
    </submittedName>
</protein>
<dbReference type="Gene3D" id="3.20.20.140">
    <property type="entry name" value="Metal-dependent hydrolases"/>
    <property type="match status" value="1"/>
</dbReference>
<accession>A0A3B0ZAQ8</accession>
<dbReference type="PROSITE" id="PS01090">
    <property type="entry name" value="TATD_2"/>
    <property type="match status" value="1"/>
</dbReference>
<name>A0A3B0ZAQ8_9ZZZZ</name>
<dbReference type="PANTHER" id="PTHR46124">
    <property type="entry name" value="D-AMINOACYL-TRNA DEACYLASE"/>
    <property type="match status" value="1"/>
</dbReference>
<dbReference type="GO" id="GO:0005829">
    <property type="term" value="C:cytosol"/>
    <property type="evidence" value="ECO:0007669"/>
    <property type="project" value="TreeGrafter"/>
</dbReference>
<dbReference type="SUPFAM" id="SSF51556">
    <property type="entry name" value="Metallo-dependent hydrolases"/>
    <property type="match status" value="1"/>
</dbReference>
<organism evidence="3">
    <name type="scientific">hydrothermal vent metagenome</name>
    <dbReference type="NCBI Taxonomy" id="652676"/>
    <lineage>
        <taxon>unclassified sequences</taxon>
        <taxon>metagenomes</taxon>
        <taxon>ecological metagenomes</taxon>
    </lineage>
</organism>
<proteinExistence type="predicted"/>
<dbReference type="GO" id="GO:0016788">
    <property type="term" value="F:hydrolase activity, acting on ester bonds"/>
    <property type="evidence" value="ECO:0007669"/>
    <property type="project" value="InterPro"/>
</dbReference>
<dbReference type="InterPro" id="IPR001130">
    <property type="entry name" value="TatD-like"/>
</dbReference>
<reference evidence="3" key="1">
    <citation type="submission" date="2018-06" db="EMBL/GenBank/DDBJ databases">
        <authorList>
            <person name="Zhirakovskaya E."/>
        </authorList>
    </citation>
    <scope>NUCLEOTIDE SEQUENCE</scope>
</reference>
<dbReference type="CDD" id="cd01310">
    <property type="entry name" value="TatD_DNAse"/>
    <property type="match status" value="1"/>
</dbReference>
<gene>
    <name evidence="3" type="ORF">MNBD_GAMMA18-1741</name>
</gene>
<dbReference type="FunFam" id="3.20.20.140:FF:000005">
    <property type="entry name" value="TatD family hydrolase"/>
    <property type="match status" value="1"/>
</dbReference>